<keyword evidence="7" id="KW-1185">Reference proteome</keyword>
<dbReference type="EMBL" id="AP027266">
    <property type="protein sequence ID" value="BDW86599.1"/>
    <property type="molecule type" value="Genomic_DNA"/>
</dbReference>
<dbReference type="KEGG" id="rmai:MACH21_27760"/>
<dbReference type="Gene3D" id="2.30.30.380">
    <property type="entry name" value="Zn-finger domain of Sec23/24"/>
    <property type="match status" value="1"/>
</dbReference>
<dbReference type="InterPro" id="IPR017937">
    <property type="entry name" value="Thioredoxin_CS"/>
</dbReference>
<evidence type="ECO:0000256" key="4">
    <source>
        <dbReference type="ARBA" id="ARBA00023284"/>
    </source>
</evidence>
<dbReference type="InterPro" id="IPR013766">
    <property type="entry name" value="Thioredoxin_domain"/>
</dbReference>
<dbReference type="PANTHER" id="PTHR45663:SF11">
    <property type="entry name" value="GEO12009P1"/>
    <property type="match status" value="1"/>
</dbReference>
<dbReference type="PANTHER" id="PTHR45663">
    <property type="entry name" value="GEO12009P1"/>
    <property type="match status" value="1"/>
</dbReference>
<dbReference type="PROSITE" id="PS00194">
    <property type="entry name" value="THIOREDOXIN_1"/>
    <property type="match status" value="1"/>
</dbReference>
<evidence type="ECO:0000256" key="3">
    <source>
        <dbReference type="ARBA" id="ARBA00023157"/>
    </source>
</evidence>
<dbReference type="CDD" id="cd02947">
    <property type="entry name" value="TRX_family"/>
    <property type="match status" value="1"/>
</dbReference>
<keyword evidence="3" id="KW-1015">Disulfide bond</keyword>
<evidence type="ECO:0000313" key="6">
    <source>
        <dbReference type="EMBL" id="BDW86599.1"/>
    </source>
</evidence>
<dbReference type="InterPro" id="IPR036249">
    <property type="entry name" value="Thioredoxin-like_sf"/>
</dbReference>
<keyword evidence="2" id="KW-0249">Electron transport</keyword>
<evidence type="ECO:0000256" key="1">
    <source>
        <dbReference type="ARBA" id="ARBA00022448"/>
    </source>
</evidence>
<dbReference type="Pfam" id="PF00085">
    <property type="entry name" value="Thioredoxin"/>
    <property type="match status" value="1"/>
</dbReference>
<dbReference type="SUPFAM" id="SSF52833">
    <property type="entry name" value="Thioredoxin-like"/>
    <property type="match status" value="1"/>
</dbReference>
<feature type="domain" description="Thioredoxin" evidence="5">
    <location>
        <begin position="32"/>
        <end position="147"/>
    </location>
</feature>
<evidence type="ECO:0000256" key="2">
    <source>
        <dbReference type="ARBA" id="ARBA00022982"/>
    </source>
</evidence>
<dbReference type="NCBIfam" id="NF008229">
    <property type="entry name" value="PRK10996.1"/>
    <property type="match status" value="1"/>
</dbReference>
<dbReference type="PRINTS" id="PR00421">
    <property type="entry name" value="THIOREDOXIN"/>
</dbReference>
<dbReference type="GO" id="GO:0045454">
    <property type="term" value="P:cell redox homeostasis"/>
    <property type="evidence" value="ECO:0007669"/>
    <property type="project" value="TreeGrafter"/>
</dbReference>
<name>A0AA48H4X4_9RHOB</name>
<dbReference type="Pfam" id="PF21352">
    <property type="entry name" value="Zn_ribbon_Thio2"/>
    <property type="match status" value="1"/>
</dbReference>
<dbReference type="GO" id="GO:0005829">
    <property type="term" value="C:cytosol"/>
    <property type="evidence" value="ECO:0007669"/>
    <property type="project" value="TreeGrafter"/>
</dbReference>
<dbReference type="InterPro" id="IPR049299">
    <property type="entry name" value="Thio2_N"/>
</dbReference>
<gene>
    <name evidence="6" type="primary">trx</name>
    <name evidence="6" type="ORF">MACH21_27760</name>
</gene>
<protein>
    <submittedName>
        <fullName evidence="6">Thiol reductase thioredoxin</fullName>
    </submittedName>
</protein>
<keyword evidence="4" id="KW-0676">Redox-active center</keyword>
<accession>A0AA48H4X4</accession>
<dbReference type="PROSITE" id="PS51352">
    <property type="entry name" value="THIOREDOXIN_2"/>
    <property type="match status" value="1"/>
</dbReference>
<proteinExistence type="predicted"/>
<dbReference type="Proteomes" id="UP001337723">
    <property type="component" value="Chromosome"/>
</dbReference>
<organism evidence="6 7">
    <name type="scientific">Roseicyclus marinus</name>
    <dbReference type="NCBI Taxonomy" id="2161673"/>
    <lineage>
        <taxon>Bacteria</taxon>
        <taxon>Pseudomonadati</taxon>
        <taxon>Pseudomonadota</taxon>
        <taxon>Alphaproteobacteria</taxon>
        <taxon>Rhodobacterales</taxon>
        <taxon>Roseobacteraceae</taxon>
        <taxon>Roseicyclus</taxon>
    </lineage>
</organism>
<evidence type="ECO:0000259" key="5">
    <source>
        <dbReference type="PROSITE" id="PS51352"/>
    </source>
</evidence>
<sequence>MDQAMSHHITCLSCATVNRVPAERLSAHPKCGTCGAKLVEAKVHDIDTATLRKAETKDTLPLLVDFWAPWCGPCRAMAPEFSKAAQALSPHARFAKINTQVHGDASQRYGIRGIPLLILFRNGQEVARLTGARPAAEIEAFVRSHTKARA</sequence>
<dbReference type="Gene3D" id="3.40.30.10">
    <property type="entry name" value="Glutaredoxin"/>
    <property type="match status" value="1"/>
</dbReference>
<keyword evidence="1" id="KW-0813">Transport</keyword>
<dbReference type="GO" id="GO:0015035">
    <property type="term" value="F:protein-disulfide reductase activity"/>
    <property type="evidence" value="ECO:0007669"/>
    <property type="project" value="TreeGrafter"/>
</dbReference>
<reference evidence="6 7" key="1">
    <citation type="submission" date="2023-01" db="EMBL/GenBank/DDBJ databases">
        <title>Complete genome sequence of Roseicyclus marinus strain Dej080120_10.</title>
        <authorList>
            <person name="Ueki S."/>
            <person name="Maruyama F."/>
        </authorList>
    </citation>
    <scope>NUCLEOTIDE SEQUENCE [LARGE SCALE GENOMIC DNA]</scope>
    <source>
        <strain evidence="6 7">Dej080120_10</strain>
    </source>
</reference>
<dbReference type="AlphaFoldDB" id="A0AA48H4X4"/>
<evidence type="ECO:0000313" key="7">
    <source>
        <dbReference type="Proteomes" id="UP001337723"/>
    </source>
</evidence>